<sequence>MADCGKSLGAAGERGRHAGEGSGEDGGMKRFPESLAPSPQRHPSMLPGTALAVLAATMLVLLGTSRLFGYERTSICVSSTSG</sequence>
<keyword evidence="2" id="KW-0472">Membrane</keyword>
<evidence type="ECO:0000313" key="3">
    <source>
        <dbReference type="EMBL" id="SBV32704.1"/>
    </source>
</evidence>
<keyword evidence="2" id="KW-1133">Transmembrane helix</keyword>
<keyword evidence="2" id="KW-0812">Transmembrane</keyword>
<evidence type="ECO:0000256" key="2">
    <source>
        <dbReference type="SAM" id="Phobius"/>
    </source>
</evidence>
<gene>
    <name evidence="3" type="ORF">SPPYR_1584</name>
</gene>
<dbReference type="KEGG" id="sphu:SPPYR_1584"/>
<protein>
    <submittedName>
        <fullName evidence="3">Uncharacterized protein</fullName>
    </submittedName>
</protein>
<proteinExistence type="predicted"/>
<evidence type="ECO:0000256" key="1">
    <source>
        <dbReference type="SAM" id="MobiDB-lite"/>
    </source>
</evidence>
<reference evidence="3" key="1">
    <citation type="submission" date="2016-03" db="EMBL/GenBank/DDBJ databases">
        <authorList>
            <person name="Ploux O."/>
        </authorList>
    </citation>
    <scope>NUCLEOTIDE SEQUENCE</scope>
    <source>
        <strain evidence="3">UC10</strain>
    </source>
</reference>
<accession>A0A1Y5PZP4</accession>
<name>A0A1Y5PZP4_9SPHN</name>
<dbReference type="EMBL" id="LT598653">
    <property type="protein sequence ID" value="SBV32704.1"/>
    <property type="molecule type" value="Genomic_DNA"/>
</dbReference>
<feature type="transmembrane region" description="Helical" evidence="2">
    <location>
        <begin position="44"/>
        <end position="62"/>
    </location>
</feature>
<feature type="region of interest" description="Disordered" evidence="1">
    <location>
        <begin position="1"/>
        <end position="45"/>
    </location>
</feature>
<organism evidence="3">
    <name type="scientific">uncultured Sphingopyxis sp</name>
    <dbReference type="NCBI Taxonomy" id="310581"/>
    <lineage>
        <taxon>Bacteria</taxon>
        <taxon>Pseudomonadati</taxon>
        <taxon>Pseudomonadota</taxon>
        <taxon>Alphaproteobacteria</taxon>
        <taxon>Sphingomonadales</taxon>
        <taxon>Sphingomonadaceae</taxon>
        <taxon>Sphingopyxis</taxon>
        <taxon>environmental samples</taxon>
    </lineage>
</organism>
<dbReference type="AlphaFoldDB" id="A0A1Y5PZP4"/>